<protein>
    <submittedName>
        <fullName evidence="1">Uncharacterized protein</fullName>
    </submittedName>
</protein>
<dbReference type="AlphaFoldDB" id="A0A942E0T8"/>
<dbReference type="Proteomes" id="UP000680348">
    <property type="component" value="Unassembled WGS sequence"/>
</dbReference>
<organism evidence="1 2">
    <name type="scientific">Pseudaminobacter soli</name>
    <name type="common">ex Zhang et al. 2022</name>
    <dbReference type="NCBI Taxonomy" id="2831468"/>
    <lineage>
        <taxon>Bacteria</taxon>
        <taxon>Pseudomonadati</taxon>
        <taxon>Pseudomonadota</taxon>
        <taxon>Alphaproteobacteria</taxon>
        <taxon>Hyphomicrobiales</taxon>
        <taxon>Phyllobacteriaceae</taxon>
        <taxon>Pseudaminobacter</taxon>
    </lineage>
</organism>
<keyword evidence="2" id="KW-1185">Reference proteome</keyword>
<accession>A0A942E0T8</accession>
<name>A0A942E0T8_9HYPH</name>
<gene>
    <name evidence="1" type="ORF">KEU06_20595</name>
</gene>
<evidence type="ECO:0000313" key="2">
    <source>
        <dbReference type="Proteomes" id="UP000680348"/>
    </source>
</evidence>
<dbReference type="EMBL" id="JAGWCR010000011">
    <property type="protein sequence ID" value="MBS3651013.1"/>
    <property type="molecule type" value="Genomic_DNA"/>
</dbReference>
<sequence>MELVAPAVRKREGRTPLPDAHQFREQVGQMVSNKVHDLALALHASFDRDHAGPRMMRRCRSNTFGQTTRLAIPASSSMVMNITPFALPGGRLP</sequence>
<reference evidence="1" key="1">
    <citation type="submission" date="2021-04" db="EMBL/GenBank/DDBJ databases">
        <title>Pseudaminobacter soli sp. nov., isolated from paddy soil contaminated by heavy metals.</title>
        <authorList>
            <person name="Zhang K."/>
        </authorList>
    </citation>
    <scope>NUCLEOTIDE SEQUENCE</scope>
    <source>
        <strain evidence="1">19-2017</strain>
    </source>
</reference>
<evidence type="ECO:0000313" key="1">
    <source>
        <dbReference type="EMBL" id="MBS3651013.1"/>
    </source>
</evidence>
<proteinExistence type="predicted"/>
<comment type="caution">
    <text evidence="1">The sequence shown here is derived from an EMBL/GenBank/DDBJ whole genome shotgun (WGS) entry which is preliminary data.</text>
</comment>